<dbReference type="EMBL" id="JBIMZQ010000032">
    <property type="protein sequence ID" value="KAL3662378.1"/>
    <property type="molecule type" value="Genomic_DNA"/>
</dbReference>
<proteinExistence type="predicted"/>
<protein>
    <recommendedName>
        <fullName evidence="3">Reverse transcriptase Ty1/copia-type domain-containing protein</fullName>
    </recommendedName>
</protein>
<accession>A0ABD3F6L8</accession>
<evidence type="ECO:0000313" key="2">
    <source>
        <dbReference type="Proteomes" id="UP001632037"/>
    </source>
</evidence>
<organism evidence="1 2">
    <name type="scientific">Phytophthora oleae</name>
    <dbReference type="NCBI Taxonomy" id="2107226"/>
    <lineage>
        <taxon>Eukaryota</taxon>
        <taxon>Sar</taxon>
        <taxon>Stramenopiles</taxon>
        <taxon>Oomycota</taxon>
        <taxon>Peronosporomycetes</taxon>
        <taxon>Peronosporales</taxon>
        <taxon>Peronosporaceae</taxon>
        <taxon>Phytophthora</taxon>
    </lineage>
</organism>
<comment type="caution">
    <text evidence="1">The sequence shown here is derived from an EMBL/GenBank/DDBJ whole genome shotgun (WGS) entry which is preliminary data.</text>
</comment>
<evidence type="ECO:0000313" key="1">
    <source>
        <dbReference type="EMBL" id="KAL3662378.1"/>
    </source>
</evidence>
<gene>
    <name evidence="1" type="ORF">V7S43_012705</name>
</gene>
<keyword evidence="2" id="KW-1185">Reference proteome</keyword>
<name>A0ABD3F6L8_9STRA</name>
<dbReference type="AlphaFoldDB" id="A0ABD3F6L8"/>
<reference evidence="1 2" key="1">
    <citation type="submission" date="2024-09" db="EMBL/GenBank/DDBJ databases">
        <title>Genome sequencing and assembly of Phytophthora oleae, isolate VK10A, causative agent of rot of olive drupes.</title>
        <authorList>
            <person name="Conti Taguali S."/>
            <person name="Riolo M."/>
            <person name="La Spada F."/>
            <person name="Cacciola S.O."/>
            <person name="Dionisio G."/>
        </authorList>
    </citation>
    <scope>NUCLEOTIDE SEQUENCE [LARGE SCALE GENOMIC DNA]</scope>
    <source>
        <strain evidence="1 2">VK10A</strain>
    </source>
</reference>
<evidence type="ECO:0008006" key="3">
    <source>
        <dbReference type="Google" id="ProtNLM"/>
    </source>
</evidence>
<sequence length="238" mass="27249">MPSRELLYSQRIAPILPAIGENDMVHLRVELQEDTEEEDQEGMDFEKYSGDSIFKLPEAYMAALKATYRTNQDALVAGLEGRHRRGAPSAYQRRVCPLNETIFEHVEGDEYEYQKQRLTLEASIELKDKVMDGVGKADYLIQYKDRMVVVTVAKHCDIIRAKHQNFAVMEAARILNEKKIHYQTIKGICTDLQTWVFVSRQKGAICTDQTSLVVDNGIEVPMNFESIVNKVYGMLVRL</sequence>
<dbReference type="Proteomes" id="UP001632037">
    <property type="component" value="Unassembled WGS sequence"/>
</dbReference>